<organism evidence="1 2">
    <name type="scientific">Thermothielavioides terrestris</name>
    <dbReference type="NCBI Taxonomy" id="2587410"/>
    <lineage>
        <taxon>Eukaryota</taxon>
        <taxon>Fungi</taxon>
        <taxon>Dikarya</taxon>
        <taxon>Ascomycota</taxon>
        <taxon>Pezizomycotina</taxon>
        <taxon>Sordariomycetes</taxon>
        <taxon>Sordariomycetidae</taxon>
        <taxon>Sordariales</taxon>
        <taxon>Chaetomiaceae</taxon>
        <taxon>Thermothielavioides</taxon>
    </lineage>
</organism>
<evidence type="ECO:0000313" key="2">
    <source>
        <dbReference type="Proteomes" id="UP000289323"/>
    </source>
</evidence>
<evidence type="ECO:0000313" key="1">
    <source>
        <dbReference type="EMBL" id="SPQ26287.1"/>
    </source>
</evidence>
<dbReference type="AlphaFoldDB" id="A0A446BUZ0"/>
<gene>
    <name evidence="1" type="ORF">TT172_LOCUS8706</name>
</gene>
<dbReference type="Proteomes" id="UP000289323">
    <property type="component" value="Unassembled WGS sequence"/>
</dbReference>
<reference evidence="1 2" key="1">
    <citation type="submission" date="2018-04" db="EMBL/GenBank/DDBJ databases">
        <authorList>
            <person name="Huttner S."/>
            <person name="Dainat J."/>
        </authorList>
    </citation>
    <scope>NUCLEOTIDE SEQUENCE [LARGE SCALE GENOMIC DNA]</scope>
</reference>
<accession>A0A446BUZ0</accession>
<name>A0A446BUZ0_9PEZI</name>
<protein>
    <submittedName>
        <fullName evidence="1">A91311a8-0048-4fcb-ae3c-1a710fa568b3</fullName>
    </submittedName>
</protein>
<sequence>MEIYAAVGIGLRDHGGRARQLGASGGLFNVRRATFAKCFSTTSNRSDAFPEIPSSSAVTRTISLPRIAPHAVVHVRAGVADPNLASTGFRRRVNVLVPSPPEAGI</sequence>
<proteinExistence type="predicted"/>
<dbReference type="EMBL" id="OUUZ01000016">
    <property type="protein sequence ID" value="SPQ26287.1"/>
    <property type="molecule type" value="Genomic_DNA"/>
</dbReference>